<gene>
    <name evidence="6" type="primary">gb06709</name>
    <name evidence="6" type="ORF">PR202_gb06709</name>
</gene>
<evidence type="ECO:0000256" key="1">
    <source>
        <dbReference type="ARBA" id="ARBA00009995"/>
    </source>
</evidence>
<evidence type="ECO:0000256" key="3">
    <source>
        <dbReference type="ARBA" id="ARBA00022679"/>
    </source>
</evidence>
<comment type="similarity">
    <text evidence="1 4">Belongs to the UDP-glycosyltransferase family.</text>
</comment>
<dbReference type="Proteomes" id="UP001054889">
    <property type="component" value="Unassembled WGS sequence"/>
</dbReference>
<dbReference type="AlphaFoldDB" id="A0AAV5EA91"/>
<proteinExistence type="inferred from homology"/>
<evidence type="ECO:0000256" key="4">
    <source>
        <dbReference type="RuleBase" id="RU003718"/>
    </source>
</evidence>
<dbReference type="EC" id="2.4.1.-" evidence="5"/>
<evidence type="ECO:0000256" key="2">
    <source>
        <dbReference type="ARBA" id="ARBA00022676"/>
    </source>
</evidence>
<dbReference type="Gene3D" id="3.40.50.2000">
    <property type="entry name" value="Glycogen Phosphorylase B"/>
    <property type="match status" value="2"/>
</dbReference>
<evidence type="ECO:0000313" key="7">
    <source>
        <dbReference type="Proteomes" id="UP001054889"/>
    </source>
</evidence>
<evidence type="ECO:0000256" key="5">
    <source>
        <dbReference type="RuleBase" id="RU362057"/>
    </source>
</evidence>
<name>A0AAV5EA91_ELECO</name>
<dbReference type="SUPFAM" id="SSF53756">
    <property type="entry name" value="UDP-Glycosyltransferase/glycogen phosphorylase"/>
    <property type="match status" value="1"/>
</dbReference>
<dbReference type="PANTHER" id="PTHR48046:SF1">
    <property type="entry name" value="GLYCOSYLTRANSFERASE-RELATED"/>
    <property type="match status" value="1"/>
</dbReference>
<dbReference type="PROSITE" id="PS00375">
    <property type="entry name" value="UDPGT"/>
    <property type="match status" value="1"/>
</dbReference>
<sequence>MESSSSSAKTVAAAPATMRPRPHVVLVSSPGAGHLIPMSELARRLVAHHGLAATLVTFTDPSSSTTTLLAPLAAAGVATATLPPVPLDDLPADARPETKVLALAARSVPHLRALLQDATSGGATRLAALVPDLCRAAPRSRCRWLLRSSRAGPGYLFFPSNLAALAVMRAAVELNDDDVPDGQEELRRLPDPLDLPGGVRLRREDLPEGFRDGDPAVYAEYVGEGRRSDDEPGGGEESKSIVIDWLDRQPTGSVVYVSFGSSGALSVEQTAELAAGLESCGHRFLWVVRMPSLDVDGSQSSSTGKKKNDPLTWLPEGFLERTKGRGLAVAAWAPQVRVLAHPATAAFVSHCGWNSTLESVSAGVPMIAWPLYAEQRMNAVFLTEHVGVALRPRAREEDGVVPREEVAAAVRELMEGAEKGRAVRRQAGHMQQAAARAWGPEGSSRRALEEVVGKLKAAAAAAVGGHVAS</sequence>
<reference evidence="6" key="1">
    <citation type="journal article" date="2018" name="DNA Res.">
        <title>Multiple hybrid de novo genome assembly of finger millet, an orphan allotetraploid crop.</title>
        <authorList>
            <person name="Hatakeyama M."/>
            <person name="Aluri S."/>
            <person name="Balachadran M.T."/>
            <person name="Sivarajan S.R."/>
            <person name="Patrignani A."/>
            <person name="Gruter S."/>
            <person name="Poveda L."/>
            <person name="Shimizu-Inatsugi R."/>
            <person name="Baeten J."/>
            <person name="Francoijs K.J."/>
            <person name="Nataraja K.N."/>
            <person name="Reddy Y.A.N."/>
            <person name="Phadnis S."/>
            <person name="Ravikumar R.L."/>
            <person name="Schlapbach R."/>
            <person name="Sreeman S.M."/>
            <person name="Shimizu K.K."/>
        </authorList>
    </citation>
    <scope>NUCLEOTIDE SEQUENCE</scope>
</reference>
<protein>
    <recommendedName>
        <fullName evidence="5">Glycosyltransferase</fullName>
        <ecNumber evidence="5">2.4.1.-</ecNumber>
    </recommendedName>
</protein>
<dbReference type="PANTHER" id="PTHR48046">
    <property type="entry name" value="UDP-GLYCOSYLTRANSFERASE 72E1"/>
    <property type="match status" value="1"/>
</dbReference>
<organism evidence="6 7">
    <name type="scientific">Eleusine coracana subsp. coracana</name>
    <dbReference type="NCBI Taxonomy" id="191504"/>
    <lineage>
        <taxon>Eukaryota</taxon>
        <taxon>Viridiplantae</taxon>
        <taxon>Streptophyta</taxon>
        <taxon>Embryophyta</taxon>
        <taxon>Tracheophyta</taxon>
        <taxon>Spermatophyta</taxon>
        <taxon>Magnoliopsida</taxon>
        <taxon>Liliopsida</taxon>
        <taxon>Poales</taxon>
        <taxon>Poaceae</taxon>
        <taxon>PACMAD clade</taxon>
        <taxon>Chloridoideae</taxon>
        <taxon>Cynodonteae</taxon>
        <taxon>Eleusininae</taxon>
        <taxon>Eleusine</taxon>
    </lineage>
</organism>
<dbReference type="FunFam" id="3.40.50.2000:FF:000051">
    <property type="entry name" value="Glycosyltransferase"/>
    <property type="match status" value="1"/>
</dbReference>
<dbReference type="CDD" id="cd03784">
    <property type="entry name" value="GT1_Gtf-like"/>
    <property type="match status" value="1"/>
</dbReference>
<dbReference type="Pfam" id="PF00201">
    <property type="entry name" value="UDPGT"/>
    <property type="match status" value="1"/>
</dbReference>
<keyword evidence="2 4" id="KW-0328">Glycosyltransferase</keyword>
<accession>A0AAV5EA91</accession>
<comment type="caution">
    <text evidence="6">The sequence shown here is derived from an EMBL/GenBank/DDBJ whole genome shotgun (WGS) entry which is preliminary data.</text>
</comment>
<dbReference type="InterPro" id="IPR035595">
    <property type="entry name" value="UDP_glycos_trans_CS"/>
</dbReference>
<dbReference type="InterPro" id="IPR002213">
    <property type="entry name" value="UDP_glucos_trans"/>
</dbReference>
<reference evidence="6" key="2">
    <citation type="submission" date="2021-12" db="EMBL/GenBank/DDBJ databases">
        <title>Resequencing data analysis of finger millet.</title>
        <authorList>
            <person name="Hatakeyama M."/>
            <person name="Aluri S."/>
            <person name="Balachadran M.T."/>
            <person name="Sivarajan S.R."/>
            <person name="Poveda L."/>
            <person name="Shimizu-Inatsugi R."/>
            <person name="Schlapbach R."/>
            <person name="Sreeman S.M."/>
            <person name="Shimizu K.K."/>
        </authorList>
    </citation>
    <scope>NUCLEOTIDE SEQUENCE</scope>
</reference>
<evidence type="ECO:0000313" key="6">
    <source>
        <dbReference type="EMBL" id="GJN19431.1"/>
    </source>
</evidence>
<keyword evidence="7" id="KW-1185">Reference proteome</keyword>
<dbReference type="EMBL" id="BQKI01000074">
    <property type="protein sequence ID" value="GJN19431.1"/>
    <property type="molecule type" value="Genomic_DNA"/>
</dbReference>
<dbReference type="GO" id="GO:0008194">
    <property type="term" value="F:UDP-glycosyltransferase activity"/>
    <property type="evidence" value="ECO:0007669"/>
    <property type="project" value="InterPro"/>
</dbReference>
<keyword evidence="3 4" id="KW-0808">Transferase</keyword>